<feature type="compositionally biased region" description="Gly residues" evidence="1">
    <location>
        <begin position="135"/>
        <end position="144"/>
    </location>
</feature>
<comment type="caution">
    <text evidence="2">The sequence shown here is derived from an EMBL/GenBank/DDBJ whole genome shotgun (WGS) entry which is preliminary data.</text>
</comment>
<dbReference type="InterPro" id="IPR032675">
    <property type="entry name" value="LRR_dom_sf"/>
</dbReference>
<feature type="compositionally biased region" description="Low complexity" evidence="1">
    <location>
        <begin position="121"/>
        <end position="134"/>
    </location>
</feature>
<feature type="region of interest" description="Disordered" evidence="1">
    <location>
        <begin position="117"/>
        <end position="156"/>
    </location>
</feature>
<dbReference type="AlphaFoldDB" id="A0A835Z5X3"/>
<dbReference type="PANTHER" id="PTHR32134">
    <property type="entry name" value="FNIP REPEAT-CONTAINING PROTEIN"/>
    <property type="match status" value="1"/>
</dbReference>
<accession>A0A835Z5X3</accession>
<sequence>MEREERRSSKRRQHKQMRQPQESPQQAVSVTRDVTCLEALEVVHAAMSLPKEAWSLSKALHPPARRMVANITPLTPTPTARSIMQTWSVARLRLQAYTAQEAIEKLGCSRMNGTDHGGSDGALDGACGSSSSSRGGKGASGTEGGETRDENASCGGGSIDGSLAKLPDSLTAVSIDLADWKGGDALLRCVPLTTTTLSMEGVKCDVTVPAHIVSLTVTRSHLFRLHPLPATLSELRLPLGDLPRGLRVLDIASCGFSKRLPRLHEGLEELLIRRPEYTAVPETDFSLGPDISGRWNRHLPQLPQSLKVLHFRHSYAHALPPLPPALERLMLSLGSGRLHPLPEPLPATLRVLHICARDVPIAELPDALESLTLPEQYPFALPSPLPPALTLLEFRGSSSDDDGEDGGRVPPATAIRRLSVDFNADEANHSHRFETLPSRLEALRVNGNCVLPRPQTAPFGLPPTLRELCFGFGTVSGLPPLPPSLEVLSLNGLGRMPQLLPLLRKLRMSQGDHALPPLRFAIVDVADDYPHVLSPQDYRGAAKGGFLAFNRRRLF</sequence>
<organism evidence="2 3">
    <name type="scientific">Tribonema minus</name>
    <dbReference type="NCBI Taxonomy" id="303371"/>
    <lineage>
        <taxon>Eukaryota</taxon>
        <taxon>Sar</taxon>
        <taxon>Stramenopiles</taxon>
        <taxon>Ochrophyta</taxon>
        <taxon>PX clade</taxon>
        <taxon>Xanthophyceae</taxon>
        <taxon>Tribonematales</taxon>
        <taxon>Tribonemataceae</taxon>
        <taxon>Tribonema</taxon>
    </lineage>
</organism>
<dbReference type="SUPFAM" id="SSF52058">
    <property type="entry name" value="L domain-like"/>
    <property type="match status" value="1"/>
</dbReference>
<keyword evidence="3" id="KW-1185">Reference proteome</keyword>
<evidence type="ECO:0000313" key="3">
    <source>
        <dbReference type="Proteomes" id="UP000664859"/>
    </source>
</evidence>
<evidence type="ECO:0000313" key="2">
    <source>
        <dbReference type="EMBL" id="KAG5182808.1"/>
    </source>
</evidence>
<feature type="compositionally biased region" description="Basic residues" evidence="1">
    <location>
        <begin position="8"/>
        <end position="17"/>
    </location>
</feature>
<dbReference type="PANTHER" id="PTHR32134:SF169">
    <property type="entry name" value="FNIP REPEAT-CONTAINING PROTEIN-RELATED"/>
    <property type="match status" value="1"/>
</dbReference>
<name>A0A835Z5X3_9STRA</name>
<feature type="region of interest" description="Disordered" evidence="1">
    <location>
        <begin position="1"/>
        <end position="29"/>
    </location>
</feature>
<feature type="compositionally biased region" description="Polar residues" evidence="1">
    <location>
        <begin position="20"/>
        <end position="29"/>
    </location>
</feature>
<reference evidence="2" key="1">
    <citation type="submission" date="2021-02" db="EMBL/GenBank/DDBJ databases">
        <title>First Annotated Genome of the Yellow-green Alga Tribonema minus.</title>
        <authorList>
            <person name="Mahan K.M."/>
        </authorList>
    </citation>
    <scope>NUCLEOTIDE SEQUENCE</scope>
    <source>
        <strain evidence="2">UTEX B ZZ1240</strain>
    </source>
</reference>
<dbReference type="Gene3D" id="3.80.10.10">
    <property type="entry name" value="Ribonuclease Inhibitor"/>
    <property type="match status" value="1"/>
</dbReference>
<evidence type="ECO:0000256" key="1">
    <source>
        <dbReference type="SAM" id="MobiDB-lite"/>
    </source>
</evidence>
<proteinExistence type="predicted"/>
<protein>
    <submittedName>
        <fullName evidence="2">Uncharacterized protein</fullName>
    </submittedName>
</protein>
<dbReference type="EMBL" id="JAFCMP010000223">
    <property type="protein sequence ID" value="KAG5182808.1"/>
    <property type="molecule type" value="Genomic_DNA"/>
</dbReference>
<gene>
    <name evidence="2" type="ORF">JKP88DRAFT_317154</name>
</gene>
<dbReference type="InterPro" id="IPR051251">
    <property type="entry name" value="STK_FNIP-Repeat"/>
</dbReference>
<dbReference type="Proteomes" id="UP000664859">
    <property type="component" value="Unassembled WGS sequence"/>
</dbReference>